<reference evidence="3 4" key="1">
    <citation type="submission" date="2018-07" db="EMBL/GenBank/DDBJ databases">
        <title>Genome sequencing of oomycete isolates from Chile give support for New Zealand origin for Phytophthora kernoviae and make available the first Nothophytophthora sp. genome.</title>
        <authorList>
            <person name="Studholme D.J."/>
            <person name="Sanfuentes E."/>
            <person name="Panda P."/>
            <person name="Hill R."/>
            <person name="Sambles C."/>
            <person name="Grant M."/>
            <person name="Williams N.M."/>
            <person name="Mcdougal R.L."/>
        </authorList>
    </citation>
    <scope>NUCLEOTIDE SEQUENCE [LARGE SCALE GENOMIC DNA]</scope>
    <source>
        <strain evidence="2">Chile6</strain>
        <strain evidence="1">Chile7</strain>
    </source>
</reference>
<evidence type="ECO:0000313" key="2">
    <source>
        <dbReference type="EMBL" id="RLN60658.1"/>
    </source>
</evidence>
<evidence type="ECO:0000313" key="1">
    <source>
        <dbReference type="EMBL" id="RLN48711.1"/>
    </source>
</evidence>
<comment type="caution">
    <text evidence="2">The sequence shown here is derived from an EMBL/GenBank/DDBJ whole genome shotgun (WGS) entry which is preliminary data.</text>
</comment>
<name>A0A3F2RND7_9STRA</name>
<dbReference type="EMBL" id="MBDO02000182">
    <property type="protein sequence ID" value="RLN60658.1"/>
    <property type="molecule type" value="Genomic_DNA"/>
</dbReference>
<dbReference type="AlphaFoldDB" id="A0A3F2RND7"/>
<sequence>MVSPAWSRDRIRVSSAAIALTFATVLEFVDKICIKRCSLARSSSMSPPFAPVNLLRLAPMRIRAVGSTRSTAVVTTVASCNSLQSGRGFPQLAAHIEDGFGSCFDEGLALSLRFLEDLISC</sequence>
<evidence type="ECO:0000313" key="4">
    <source>
        <dbReference type="Proteomes" id="UP000284657"/>
    </source>
</evidence>
<proteinExistence type="predicted"/>
<dbReference type="Proteomes" id="UP000284657">
    <property type="component" value="Unassembled WGS sequence"/>
</dbReference>
<evidence type="ECO:0000313" key="3">
    <source>
        <dbReference type="Proteomes" id="UP000277300"/>
    </source>
</evidence>
<dbReference type="EMBL" id="MBAD02002264">
    <property type="protein sequence ID" value="RLN48711.1"/>
    <property type="molecule type" value="Genomic_DNA"/>
</dbReference>
<organism evidence="2 3">
    <name type="scientific">Phytophthora kernoviae</name>
    <dbReference type="NCBI Taxonomy" id="325452"/>
    <lineage>
        <taxon>Eukaryota</taxon>
        <taxon>Sar</taxon>
        <taxon>Stramenopiles</taxon>
        <taxon>Oomycota</taxon>
        <taxon>Peronosporomycetes</taxon>
        <taxon>Peronosporales</taxon>
        <taxon>Peronosporaceae</taxon>
        <taxon>Phytophthora</taxon>
    </lineage>
</organism>
<accession>A0A3F2RND7</accession>
<protein>
    <submittedName>
        <fullName evidence="2">Uncharacterized protein</fullName>
    </submittedName>
</protein>
<gene>
    <name evidence="1" type="ORF">BBJ29_003065</name>
    <name evidence="2" type="ORF">BBP00_00005863</name>
</gene>
<dbReference type="Proteomes" id="UP000277300">
    <property type="component" value="Unassembled WGS sequence"/>
</dbReference>